<keyword evidence="2" id="KW-1185">Reference proteome</keyword>
<evidence type="ECO:0000313" key="1">
    <source>
        <dbReference type="EMBL" id="OYP56191.1"/>
    </source>
</evidence>
<comment type="caution">
    <text evidence="1">The sequence shown here is derived from an EMBL/GenBank/DDBJ whole genome shotgun (WGS) entry which is preliminary data.</text>
</comment>
<organism evidence="1 2">
    <name type="scientific">Segatella bryantii</name>
    <name type="common">Prevotella bryantii</name>
    <dbReference type="NCBI Taxonomy" id="77095"/>
    <lineage>
        <taxon>Bacteria</taxon>
        <taxon>Pseudomonadati</taxon>
        <taxon>Bacteroidota</taxon>
        <taxon>Bacteroidia</taxon>
        <taxon>Bacteroidales</taxon>
        <taxon>Prevotellaceae</taxon>
        <taxon>Segatella</taxon>
    </lineage>
</organism>
<dbReference type="Proteomes" id="UP000216189">
    <property type="component" value="Unassembled WGS sequence"/>
</dbReference>
<sequence>MRISTLYILLLLTVLVSCNNPQKSKSSDTVKDTIPNIVMLIQKCSRLYTTEVHVHKIITHEDDKKIKGSFLGQDIDITLPASERKIAIPLDATLKAYIDFSHFTNRNITKKGTKIEIILPDPKIILTSSKINHQEIKKQVAFMRSNFTDAELSQFEQQGRAQIIKQIPEQGIISSAQESAAKILIPMIQRMGYQESDIKITFRKQFTLHDIQILIDKSTVENGEAK</sequence>
<dbReference type="EMBL" id="NPJF01000024">
    <property type="protein sequence ID" value="OYP56191.1"/>
    <property type="molecule type" value="Genomic_DNA"/>
</dbReference>
<dbReference type="Pfam" id="PF14014">
    <property type="entry name" value="DUF4230"/>
    <property type="match status" value="1"/>
</dbReference>
<dbReference type="PROSITE" id="PS51257">
    <property type="entry name" value="PROKAR_LIPOPROTEIN"/>
    <property type="match status" value="1"/>
</dbReference>
<dbReference type="InterPro" id="IPR025324">
    <property type="entry name" value="DUF4230"/>
</dbReference>
<reference evidence="1 2" key="1">
    <citation type="submission" date="2017-08" db="EMBL/GenBank/DDBJ databases">
        <title>Comparative genomics of non-oral Prevotella species.</title>
        <authorList>
            <person name="Accetto T."/>
            <person name="Nograsek B."/>
            <person name="Avgustin G."/>
        </authorList>
    </citation>
    <scope>NUCLEOTIDE SEQUENCE [LARGE SCALE GENOMIC DNA]</scope>
    <source>
        <strain evidence="1 2">TC1-1</strain>
    </source>
</reference>
<gene>
    <name evidence="1" type="ORF">CIK91_04055</name>
</gene>
<evidence type="ECO:0000313" key="2">
    <source>
        <dbReference type="Proteomes" id="UP000216189"/>
    </source>
</evidence>
<protein>
    <submittedName>
        <fullName evidence="1">DUF4230 domain-containing protein</fullName>
    </submittedName>
</protein>
<accession>A0ABX4EJ12</accession>
<proteinExistence type="predicted"/>
<name>A0ABX4EJ12_SEGBR</name>
<dbReference type="GeneID" id="72479399"/>
<dbReference type="RefSeq" id="WP_006281260.1">
    <property type="nucleotide sequence ID" value="NZ_BPTR01000001.1"/>
</dbReference>